<dbReference type="PROSITE" id="PS50157">
    <property type="entry name" value="ZINC_FINGER_C2H2_2"/>
    <property type="match status" value="1"/>
</dbReference>
<evidence type="ECO:0000256" key="5">
    <source>
        <dbReference type="PROSITE-ProRule" id="PRU00042"/>
    </source>
</evidence>
<dbReference type="Proteomes" id="UP000887574">
    <property type="component" value="Unplaced"/>
</dbReference>
<dbReference type="WBParaSite" id="jg4668">
    <property type="protein sequence ID" value="jg4668"/>
    <property type="gene ID" value="jg4668"/>
</dbReference>
<keyword evidence="2" id="KW-0677">Repeat</keyword>
<feature type="region of interest" description="Disordered" evidence="6">
    <location>
        <begin position="455"/>
        <end position="498"/>
    </location>
</feature>
<keyword evidence="3 5" id="KW-0863">Zinc-finger</keyword>
<feature type="compositionally biased region" description="Low complexity" evidence="6">
    <location>
        <begin position="639"/>
        <end position="654"/>
    </location>
</feature>
<feature type="compositionally biased region" description="Polar residues" evidence="6">
    <location>
        <begin position="52"/>
        <end position="75"/>
    </location>
</feature>
<feature type="compositionally biased region" description="Polar residues" evidence="6">
    <location>
        <begin position="380"/>
        <end position="392"/>
    </location>
</feature>
<dbReference type="GO" id="GO:0008270">
    <property type="term" value="F:zinc ion binding"/>
    <property type="evidence" value="ECO:0007669"/>
    <property type="project" value="UniProtKB-KW"/>
</dbReference>
<dbReference type="PANTHER" id="PTHR23057">
    <property type="entry name" value="JUXTAPOSED WITH ANOTHER ZINC FINGER PROTEIN 1"/>
    <property type="match status" value="1"/>
</dbReference>
<dbReference type="InterPro" id="IPR036236">
    <property type="entry name" value="Znf_C2H2_sf"/>
</dbReference>
<evidence type="ECO:0000256" key="4">
    <source>
        <dbReference type="ARBA" id="ARBA00022833"/>
    </source>
</evidence>
<accession>A0A915ECE3</accession>
<dbReference type="PROSITE" id="PS00028">
    <property type="entry name" value="ZINC_FINGER_C2H2_1"/>
    <property type="match status" value="1"/>
</dbReference>
<evidence type="ECO:0000313" key="8">
    <source>
        <dbReference type="Proteomes" id="UP000887574"/>
    </source>
</evidence>
<evidence type="ECO:0000256" key="6">
    <source>
        <dbReference type="SAM" id="MobiDB-lite"/>
    </source>
</evidence>
<evidence type="ECO:0000256" key="1">
    <source>
        <dbReference type="ARBA" id="ARBA00022723"/>
    </source>
</evidence>
<dbReference type="SUPFAM" id="SSF57667">
    <property type="entry name" value="beta-beta-alpha zinc fingers"/>
    <property type="match status" value="1"/>
</dbReference>
<dbReference type="GO" id="GO:0005634">
    <property type="term" value="C:nucleus"/>
    <property type="evidence" value="ECO:0007669"/>
    <property type="project" value="TreeGrafter"/>
</dbReference>
<sequence length="735" mass="80448">MMDSKTCRFDGCGLMYKNLYELIHHIEEDHMPEIEKKKLQELEDLKQPKPLDQSSNGAEGNEGDSSASNTANQPQERITTISKGHKVFPISPKKVTMNFCQYRKRPSVNESLSNELTSPLHSQQIHANQLVSSSAHPFGSFQAPNAKRPARRISELGSDSGLQKDLKPSIPAGSIVPMEERRYRCDVEGCKKAYKNTQGLSSRFKKFWLSTFGGSSPRLSPSEEGILSRQLPSTNLVSPLTTGLSSQAQPVAVVESDGRADETGQEVVLDNAAYAANNMSNIQQRQIVQQTMSSSFATLGAQRIQQQQQQQQRSYTTSKYPCQHCPKTYKTIMNLNKHMQESHPKQVANTFPKQLLTSPSATSRTSSLVHPNGPSPTPMSPSAGQSQQQILVSSGGHPQSPAHGSNLIAGVVPASPQNMAHVQSSSYVHGAHQQQQQPNQQQQYYVTTNSGQVLHQQNHPSRGYSYQQEHQYTSSSNSSGQQQQVQPPPYSSTTSSPVQGTTIYVSQQQQQSPIHLQQYTVSGAPSQQQVYNSSSNQSTTMIDANRIIVGRAGAQPPSVFTQQSRAGQSGQPGVIHHRVHHSHPYTTTQPGGRQPQQQYQQRLLASSGTSQQQASSNATTIRVSSLNPYHHAQAGGPGQPQYVQVQQQSGNSSGIPVSQQQQIGSTVQAVAVSQPSYVSQQMASNHIPSSFVVRTSNHSYVKQSQQQPFASNNSNKPLKDITLLRLPQILNSKAN</sequence>
<feature type="domain" description="C2H2-type" evidence="7">
    <location>
        <begin position="320"/>
        <end position="348"/>
    </location>
</feature>
<evidence type="ECO:0000256" key="2">
    <source>
        <dbReference type="ARBA" id="ARBA00022737"/>
    </source>
</evidence>
<feature type="compositionally biased region" description="Polar residues" evidence="6">
    <location>
        <begin position="558"/>
        <end position="571"/>
    </location>
</feature>
<dbReference type="AlphaFoldDB" id="A0A915ECE3"/>
<organism evidence="8 9">
    <name type="scientific">Ditylenchus dipsaci</name>
    <dbReference type="NCBI Taxonomy" id="166011"/>
    <lineage>
        <taxon>Eukaryota</taxon>
        <taxon>Metazoa</taxon>
        <taxon>Ecdysozoa</taxon>
        <taxon>Nematoda</taxon>
        <taxon>Chromadorea</taxon>
        <taxon>Rhabditida</taxon>
        <taxon>Tylenchina</taxon>
        <taxon>Tylenchomorpha</taxon>
        <taxon>Sphaerularioidea</taxon>
        <taxon>Anguinidae</taxon>
        <taxon>Anguininae</taxon>
        <taxon>Ditylenchus</taxon>
    </lineage>
</organism>
<proteinExistence type="predicted"/>
<reference evidence="9" key="1">
    <citation type="submission" date="2022-11" db="UniProtKB">
        <authorList>
            <consortium name="WormBaseParasite"/>
        </authorList>
    </citation>
    <scope>IDENTIFICATION</scope>
</reference>
<dbReference type="PANTHER" id="PTHR23057:SF0">
    <property type="entry name" value="JUXTAPOSED WITH ANOTHER ZINC FINGER PROTEIN 1"/>
    <property type="match status" value="1"/>
</dbReference>
<keyword evidence="1" id="KW-0479">Metal-binding</keyword>
<feature type="region of interest" description="Disordered" evidence="6">
    <location>
        <begin position="421"/>
        <end position="443"/>
    </location>
</feature>
<dbReference type="Pfam" id="PF00096">
    <property type="entry name" value="zf-C2H2"/>
    <property type="match status" value="1"/>
</dbReference>
<feature type="region of interest" description="Disordered" evidence="6">
    <location>
        <begin position="357"/>
        <end position="409"/>
    </location>
</feature>
<keyword evidence="8" id="KW-1185">Reference proteome</keyword>
<dbReference type="InterPro" id="IPR051580">
    <property type="entry name" value="ZnF-Chromatin_assoc"/>
</dbReference>
<evidence type="ECO:0000256" key="3">
    <source>
        <dbReference type="ARBA" id="ARBA00022771"/>
    </source>
</evidence>
<feature type="compositionally biased region" description="Low complexity" evidence="6">
    <location>
        <begin position="433"/>
        <end position="443"/>
    </location>
</feature>
<feature type="compositionally biased region" description="Polar residues" evidence="6">
    <location>
        <begin position="357"/>
        <end position="369"/>
    </location>
</feature>
<feature type="compositionally biased region" description="Low complexity" evidence="6">
    <location>
        <begin position="471"/>
        <end position="498"/>
    </location>
</feature>
<evidence type="ECO:0000259" key="7">
    <source>
        <dbReference type="PROSITE" id="PS50157"/>
    </source>
</evidence>
<feature type="region of interest" description="Disordered" evidence="6">
    <location>
        <begin position="582"/>
        <end position="659"/>
    </location>
</feature>
<feature type="compositionally biased region" description="Basic and acidic residues" evidence="6">
    <location>
        <begin position="40"/>
        <end position="49"/>
    </location>
</feature>
<feature type="compositionally biased region" description="Polar residues" evidence="6">
    <location>
        <begin position="455"/>
        <end position="470"/>
    </location>
</feature>
<dbReference type="SMART" id="SM00355">
    <property type="entry name" value="ZnF_C2H2"/>
    <property type="match status" value="2"/>
</dbReference>
<name>A0A915ECE3_9BILA</name>
<protein>
    <submittedName>
        <fullName evidence="9">C2H2-type domain-containing protein</fullName>
    </submittedName>
</protein>
<keyword evidence="4" id="KW-0862">Zinc</keyword>
<feature type="region of interest" description="Disordered" evidence="6">
    <location>
        <begin position="40"/>
        <end position="75"/>
    </location>
</feature>
<feature type="region of interest" description="Disordered" evidence="6">
    <location>
        <begin position="557"/>
        <end position="576"/>
    </location>
</feature>
<feature type="compositionally biased region" description="Low complexity" evidence="6">
    <location>
        <begin position="584"/>
        <end position="620"/>
    </location>
</feature>
<dbReference type="InterPro" id="IPR013087">
    <property type="entry name" value="Znf_C2H2_type"/>
</dbReference>
<dbReference type="Gene3D" id="3.30.160.60">
    <property type="entry name" value="Classic Zinc Finger"/>
    <property type="match status" value="1"/>
</dbReference>
<evidence type="ECO:0000313" key="9">
    <source>
        <dbReference type="WBParaSite" id="jg4668"/>
    </source>
</evidence>